<protein>
    <submittedName>
        <fullName evidence="1">Thiamine biosynthesis protein ThiS</fullName>
    </submittedName>
</protein>
<evidence type="ECO:0000313" key="1">
    <source>
        <dbReference type="EMBL" id="OWZ84787.1"/>
    </source>
</evidence>
<reference evidence="1 2" key="1">
    <citation type="submission" date="2017-06" db="EMBL/GenBank/DDBJ databases">
        <title>Draft Genome Sequence of Natranaerobius trueperi halophilic, alkalithermophilic bacteria from soda lakes.</title>
        <authorList>
            <person name="Zhao B."/>
        </authorList>
    </citation>
    <scope>NUCLEOTIDE SEQUENCE [LARGE SCALE GENOMIC DNA]</scope>
    <source>
        <strain evidence="1 2">DSM 18760</strain>
    </source>
</reference>
<dbReference type="Pfam" id="PF02597">
    <property type="entry name" value="ThiS"/>
    <property type="match status" value="1"/>
</dbReference>
<accession>A0A226C301</accession>
<sequence>MKTSNKTFELSGSKKVSEILKELDLNSESVLVVKDGELLTRDRLVKDEEIIEIISVVSGG</sequence>
<dbReference type="AlphaFoldDB" id="A0A226C301"/>
<dbReference type="SUPFAM" id="SSF54285">
    <property type="entry name" value="MoaD/ThiS"/>
    <property type="match status" value="1"/>
</dbReference>
<keyword evidence="2" id="KW-1185">Reference proteome</keyword>
<dbReference type="Gene3D" id="3.10.20.30">
    <property type="match status" value="1"/>
</dbReference>
<dbReference type="InterPro" id="IPR016155">
    <property type="entry name" value="Mopterin_synth/thiamin_S_b"/>
</dbReference>
<organism evidence="1 2">
    <name type="scientific">Natranaerobius trueperi</name>
    <dbReference type="NCBI Taxonomy" id="759412"/>
    <lineage>
        <taxon>Bacteria</taxon>
        <taxon>Bacillati</taxon>
        <taxon>Bacillota</taxon>
        <taxon>Clostridia</taxon>
        <taxon>Natranaerobiales</taxon>
        <taxon>Natranaerobiaceae</taxon>
        <taxon>Natranaerobius</taxon>
    </lineage>
</organism>
<name>A0A226C301_9FIRM</name>
<evidence type="ECO:0000313" key="2">
    <source>
        <dbReference type="Proteomes" id="UP000214588"/>
    </source>
</evidence>
<dbReference type="OrthoDB" id="9814018at2"/>
<dbReference type="InterPro" id="IPR003749">
    <property type="entry name" value="ThiS/MoaD-like"/>
</dbReference>
<comment type="caution">
    <text evidence="1">The sequence shown here is derived from an EMBL/GenBank/DDBJ whole genome shotgun (WGS) entry which is preliminary data.</text>
</comment>
<dbReference type="RefSeq" id="WP_089022592.1">
    <property type="nucleotide sequence ID" value="NZ_NIQC01000002.1"/>
</dbReference>
<gene>
    <name evidence="1" type="ORF">CDO51_01855</name>
</gene>
<proteinExistence type="predicted"/>
<dbReference type="EMBL" id="NIQC01000002">
    <property type="protein sequence ID" value="OWZ84787.1"/>
    <property type="molecule type" value="Genomic_DNA"/>
</dbReference>
<dbReference type="Proteomes" id="UP000214588">
    <property type="component" value="Unassembled WGS sequence"/>
</dbReference>
<dbReference type="InterPro" id="IPR012675">
    <property type="entry name" value="Beta-grasp_dom_sf"/>
</dbReference>